<dbReference type="SUPFAM" id="SSF52799">
    <property type="entry name" value="(Phosphotyrosine protein) phosphatases II"/>
    <property type="match status" value="1"/>
</dbReference>
<feature type="chain" id="PRO_5011741915" evidence="2">
    <location>
        <begin position="22"/>
        <end position="307"/>
    </location>
</feature>
<dbReference type="EMBL" id="FNHQ01000035">
    <property type="protein sequence ID" value="SDN27741.1"/>
    <property type="molecule type" value="Genomic_DNA"/>
</dbReference>
<evidence type="ECO:0000256" key="1">
    <source>
        <dbReference type="ARBA" id="ARBA00009580"/>
    </source>
</evidence>
<dbReference type="STRING" id="349095.SAMN05660299_02441"/>
<feature type="signal peptide" evidence="2">
    <location>
        <begin position="1"/>
        <end position="21"/>
    </location>
</feature>
<evidence type="ECO:0000313" key="4">
    <source>
        <dbReference type="Proteomes" id="UP000199309"/>
    </source>
</evidence>
<dbReference type="PANTHER" id="PTHR31126:SF1">
    <property type="entry name" value="TYROSINE SPECIFIC PROTEIN PHOSPHATASES DOMAIN-CONTAINING PROTEIN"/>
    <property type="match status" value="1"/>
</dbReference>
<evidence type="ECO:0000256" key="2">
    <source>
        <dbReference type="SAM" id="SignalP"/>
    </source>
</evidence>
<dbReference type="Gene3D" id="3.90.190.10">
    <property type="entry name" value="Protein tyrosine phosphatase superfamily"/>
    <property type="match status" value="1"/>
</dbReference>
<dbReference type="GO" id="GO:0004721">
    <property type="term" value="F:phosphoprotein phosphatase activity"/>
    <property type="evidence" value="ECO:0007669"/>
    <property type="project" value="InterPro"/>
</dbReference>
<evidence type="ECO:0000313" key="3">
    <source>
        <dbReference type="EMBL" id="SDN27741.1"/>
    </source>
</evidence>
<dbReference type="PANTHER" id="PTHR31126">
    <property type="entry name" value="TYROSINE-PROTEIN PHOSPHATASE"/>
    <property type="match status" value="1"/>
</dbReference>
<comment type="similarity">
    <text evidence="1">Belongs to the protein-tyrosine phosphatase family.</text>
</comment>
<dbReference type="InterPro" id="IPR026893">
    <property type="entry name" value="Tyr/Ser_Pase_IphP-type"/>
</dbReference>
<keyword evidence="4" id="KW-1185">Reference proteome</keyword>
<name>A0A1H0A3C8_9FIRM</name>
<dbReference type="InterPro" id="IPR029021">
    <property type="entry name" value="Prot-tyrosine_phosphatase-like"/>
</dbReference>
<protein>
    <submittedName>
        <fullName evidence="3">Protein-tyrosine phosphatase</fullName>
    </submittedName>
</protein>
<keyword evidence="2" id="KW-0732">Signal</keyword>
<dbReference type="Proteomes" id="UP000199309">
    <property type="component" value="Unassembled WGS sequence"/>
</dbReference>
<proteinExistence type="inferred from homology"/>
<dbReference type="Pfam" id="PF13350">
    <property type="entry name" value="Y_phosphatase3"/>
    <property type="match status" value="1"/>
</dbReference>
<sequence>MRFCKWLKKICVISAVGVVFAGGMAEARMSDGMEQVSLGLSGVENARDIGGYATMDGRHVRKGLLLRSGKLDKATKSDKGKLLQVYQLKEIIDFRTSTERSQAMDPQLPGVKNVWLKILNEDVQSHSNTMIANMFQPPAKGTPEADNPAYGMVQAIKAGVYSTQMYVPIVTSEYSRHQYRAFFQELLKPREGALLWHCTGGKDRTGIAAVLTLSALGVDRETIIRDYLLTNDFDASTIQYMLTEANKLTRDPHVLIIVPKLTGVDREIIESFYTAVEKEYGTMHNFLKKGIGLTDRDIQALQRRYLE</sequence>
<gene>
    <name evidence="3" type="ORF">SAMN05660299_02441</name>
</gene>
<organism evidence="3 4">
    <name type="scientific">Megasphaera paucivorans</name>
    <dbReference type="NCBI Taxonomy" id="349095"/>
    <lineage>
        <taxon>Bacteria</taxon>
        <taxon>Bacillati</taxon>
        <taxon>Bacillota</taxon>
        <taxon>Negativicutes</taxon>
        <taxon>Veillonellales</taxon>
        <taxon>Veillonellaceae</taxon>
        <taxon>Megasphaera</taxon>
    </lineage>
</organism>
<accession>A0A1H0A3C8</accession>
<dbReference type="RefSeq" id="WP_176762976.1">
    <property type="nucleotide sequence ID" value="NZ_FNHQ01000035.1"/>
</dbReference>
<reference evidence="3 4" key="1">
    <citation type="submission" date="2016-10" db="EMBL/GenBank/DDBJ databases">
        <authorList>
            <person name="de Groot N.N."/>
        </authorList>
    </citation>
    <scope>NUCLEOTIDE SEQUENCE [LARGE SCALE GENOMIC DNA]</scope>
    <source>
        <strain evidence="3 4">DSM 16981</strain>
    </source>
</reference>
<dbReference type="AlphaFoldDB" id="A0A1H0A3C8"/>